<name>A0A1X7AJQ9_9GAMM</name>
<sequence length="165" mass="18852">MNPYKQDVIKSWSELHRDSRELAWKLLHIAKDRKSPWKGIIAITRGGMIPAAIVSRELNIRLVDTFCISTYEGQDINTLKVLKDVMLDTDGEGYLVIDDLVDTGTTLATVRERLPKAQICTLYVKPAGKHLVDSCVYEYSQETWVRFPWDLELGYAEPMVSFSND</sequence>
<evidence type="ECO:0000256" key="3">
    <source>
        <dbReference type="ARBA" id="ARBA00022679"/>
    </source>
</evidence>
<dbReference type="Proteomes" id="UP000196573">
    <property type="component" value="Unassembled WGS sequence"/>
</dbReference>
<dbReference type="InterPro" id="IPR000836">
    <property type="entry name" value="PRTase_dom"/>
</dbReference>
<dbReference type="GO" id="GO:0032265">
    <property type="term" value="P:XMP salvage"/>
    <property type="evidence" value="ECO:0007669"/>
    <property type="project" value="TreeGrafter"/>
</dbReference>
<dbReference type="GO" id="GO:0032263">
    <property type="term" value="P:GMP salvage"/>
    <property type="evidence" value="ECO:0007669"/>
    <property type="project" value="TreeGrafter"/>
</dbReference>
<dbReference type="NCBIfam" id="NF006613">
    <property type="entry name" value="PRK09177.1"/>
    <property type="match status" value="1"/>
</dbReference>
<evidence type="ECO:0000256" key="5">
    <source>
        <dbReference type="ARBA" id="ARBA00022726"/>
    </source>
</evidence>
<evidence type="ECO:0000259" key="8">
    <source>
        <dbReference type="Pfam" id="PF00156"/>
    </source>
</evidence>
<evidence type="ECO:0000256" key="2">
    <source>
        <dbReference type="ARBA" id="ARBA00022676"/>
    </source>
</evidence>
<gene>
    <name evidence="9" type="primary">gpt_2</name>
    <name evidence="9" type="ORF">EHSB41UT_02141</name>
</gene>
<evidence type="ECO:0000256" key="4">
    <source>
        <dbReference type="ARBA" id="ARBA00022723"/>
    </source>
</evidence>
<dbReference type="GO" id="GO:0000310">
    <property type="term" value="F:xanthine phosphoribosyltransferase activity"/>
    <property type="evidence" value="ECO:0007669"/>
    <property type="project" value="UniProtKB-EC"/>
</dbReference>
<dbReference type="CDD" id="cd06223">
    <property type="entry name" value="PRTases_typeI"/>
    <property type="match status" value="1"/>
</dbReference>
<keyword evidence="7" id="KW-0472">Membrane</keyword>
<dbReference type="EMBL" id="FWPT01000004">
    <property type="protein sequence ID" value="SMA46319.1"/>
    <property type="molecule type" value="Genomic_DNA"/>
</dbReference>
<dbReference type="GO" id="GO:0032264">
    <property type="term" value="P:IMP salvage"/>
    <property type="evidence" value="ECO:0007669"/>
    <property type="project" value="TreeGrafter"/>
</dbReference>
<reference evidence="9 10" key="1">
    <citation type="submission" date="2017-03" db="EMBL/GenBank/DDBJ databases">
        <authorList>
            <person name="Afonso C.L."/>
            <person name="Miller P.J."/>
            <person name="Scott M.A."/>
            <person name="Spackman E."/>
            <person name="Goraichik I."/>
            <person name="Dimitrov K.M."/>
            <person name="Suarez D.L."/>
            <person name="Swayne D.E."/>
        </authorList>
    </citation>
    <scope>NUCLEOTIDE SEQUENCE [LARGE SCALE GENOMIC DNA]</scope>
    <source>
        <strain evidence="9">SB41UT1</strain>
    </source>
</reference>
<dbReference type="EC" id="2.4.2.22" evidence="9"/>
<organism evidence="9 10">
    <name type="scientific">Parendozoicomonas haliclonae</name>
    <dbReference type="NCBI Taxonomy" id="1960125"/>
    <lineage>
        <taxon>Bacteria</taxon>
        <taxon>Pseudomonadati</taxon>
        <taxon>Pseudomonadota</taxon>
        <taxon>Gammaproteobacteria</taxon>
        <taxon>Oceanospirillales</taxon>
        <taxon>Endozoicomonadaceae</taxon>
        <taxon>Parendozoicomonas</taxon>
    </lineage>
</organism>
<evidence type="ECO:0000313" key="10">
    <source>
        <dbReference type="Proteomes" id="UP000196573"/>
    </source>
</evidence>
<dbReference type="GO" id="GO:0006166">
    <property type="term" value="P:purine ribonucleoside salvage"/>
    <property type="evidence" value="ECO:0007669"/>
    <property type="project" value="UniProtKB-KW"/>
</dbReference>
<accession>A0A1X7AJQ9</accession>
<keyword evidence="6" id="KW-0460">Magnesium</keyword>
<evidence type="ECO:0000256" key="7">
    <source>
        <dbReference type="ARBA" id="ARBA00023136"/>
    </source>
</evidence>
<dbReference type="AlphaFoldDB" id="A0A1X7AJQ9"/>
<dbReference type="OrthoDB" id="9789690at2"/>
<feature type="domain" description="Phosphoribosyltransferase" evidence="8">
    <location>
        <begin position="11"/>
        <end position="153"/>
    </location>
</feature>
<dbReference type="GO" id="GO:0046872">
    <property type="term" value="F:metal ion binding"/>
    <property type="evidence" value="ECO:0007669"/>
    <property type="project" value="UniProtKB-KW"/>
</dbReference>
<proteinExistence type="predicted"/>
<dbReference type="InterPro" id="IPR029057">
    <property type="entry name" value="PRTase-like"/>
</dbReference>
<keyword evidence="10" id="KW-1185">Reference proteome</keyword>
<dbReference type="Pfam" id="PF00156">
    <property type="entry name" value="Pribosyltran"/>
    <property type="match status" value="1"/>
</dbReference>
<dbReference type="PANTHER" id="PTHR39563">
    <property type="entry name" value="XANTHINE PHOSPHORIBOSYLTRANSFERASE"/>
    <property type="match status" value="1"/>
</dbReference>
<dbReference type="GO" id="GO:0004422">
    <property type="term" value="F:hypoxanthine phosphoribosyltransferase activity"/>
    <property type="evidence" value="ECO:0007669"/>
    <property type="project" value="TreeGrafter"/>
</dbReference>
<keyword evidence="5" id="KW-0660">Purine salvage</keyword>
<keyword evidence="1" id="KW-1003">Cell membrane</keyword>
<dbReference type="PANTHER" id="PTHR39563:SF1">
    <property type="entry name" value="XANTHINE-GUANINE PHOSPHORIBOSYLTRANSFERASE"/>
    <property type="match status" value="1"/>
</dbReference>
<dbReference type="Gene3D" id="3.40.50.2020">
    <property type="match status" value="1"/>
</dbReference>
<protein>
    <submittedName>
        <fullName evidence="9">Xanthine phosphoribosyltransferase</fullName>
        <ecNumber evidence="9">2.4.2.22</ecNumber>
    </submittedName>
</protein>
<evidence type="ECO:0000256" key="1">
    <source>
        <dbReference type="ARBA" id="ARBA00022475"/>
    </source>
</evidence>
<keyword evidence="2 9" id="KW-0328">Glycosyltransferase</keyword>
<dbReference type="InterPro" id="IPR023747">
    <property type="entry name" value="Xanthine_Guanine_PRibTrfase"/>
</dbReference>
<keyword evidence="4" id="KW-0479">Metal-binding</keyword>
<evidence type="ECO:0000256" key="6">
    <source>
        <dbReference type="ARBA" id="ARBA00022842"/>
    </source>
</evidence>
<dbReference type="GO" id="GO:0005829">
    <property type="term" value="C:cytosol"/>
    <property type="evidence" value="ECO:0007669"/>
    <property type="project" value="TreeGrafter"/>
</dbReference>
<evidence type="ECO:0000313" key="9">
    <source>
        <dbReference type="EMBL" id="SMA46319.1"/>
    </source>
</evidence>
<dbReference type="SUPFAM" id="SSF53271">
    <property type="entry name" value="PRTase-like"/>
    <property type="match status" value="1"/>
</dbReference>
<keyword evidence="3 9" id="KW-0808">Transferase</keyword>
<dbReference type="RefSeq" id="WP_087109635.1">
    <property type="nucleotide sequence ID" value="NZ_CBCSCN010000002.1"/>
</dbReference>